<evidence type="ECO:0000256" key="4">
    <source>
        <dbReference type="ARBA" id="ARBA00023145"/>
    </source>
</evidence>
<evidence type="ECO:0000313" key="8">
    <source>
        <dbReference type="Proteomes" id="UP000252147"/>
    </source>
</evidence>
<comment type="caution">
    <text evidence="7">The sequence shown here is derived from an EMBL/GenBank/DDBJ whole genome shotgun (WGS) entry which is preliminary data.</text>
</comment>
<comment type="cofactor">
    <cofactor evidence="6">
        <name>Ca(2+)</name>
        <dbReference type="ChEBI" id="CHEBI:29108"/>
    </cofactor>
    <text evidence="6">Binds 1 Ca(2+) ion per dimer.</text>
</comment>
<dbReference type="Proteomes" id="UP000252147">
    <property type="component" value="Unassembled WGS sequence"/>
</dbReference>
<dbReference type="GO" id="GO:0017000">
    <property type="term" value="P:antibiotic biosynthetic process"/>
    <property type="evidence" value="ECO:0007669"/>
    <property type="project" value="InterPro"/>
</dbReference>
<dbReference type="InterPro" id="IPR043146">
    <property type="entry name" value="Penicillin_amidase_N_B-knob"/>
</dbReference>
<keyword evidence="2" id="KW-0732">Signal</keyword>
<dbReference type="PANTHER" id="PTHR34218:SF3">
    <property type="entry name" value="ACYL-HOMOSERINE LACTONE ACYLASE PVDQ"/>
    <property type="match status" value="1"/>
</dbReference>
<dbReference type="PIRSF" id="PIRSF001227">
    <property type="entry name" value="Pen_acylase"/>
    <property type="match status" value="1"/>
</dbReference>
<dbReference type="Pfam" id="PF01804">
    <property type="entry name" value="Penicil_amidase"/>
    <property type="match status" value="1"/>
</dbReference>
<evidence type="ECO:0000256" key="6">
    <source>
        <dbReference type="PIRSR" id="PIRSR001227-2"/>
    </source>
</evidence>
<keyword evidence="6" id="KW-0479">Metal-binding</keyword>
<dbReference type="InterPro" id="IPR014395">
    <property type="entry name" value="Pen/GL7ACA/AHL_acylase"/>
</dbReference>
<feature type="binding site" evidence="6">
    <location>
        <position position="246"/>
    </location>
    <ligand>
        <name>Ca(2+)</name>
        <dbReference type="ChEBI" id="CHEBI:29108"/>
    </ligand>
</feature>
<proteinExistence type="inferred from homology"/>
<accession>A0A368BPN9</accession>
<dbReference type="PANTHER" id="PTHR34218">
    <property type="entry name" value="PEPTIDASE S45 PENICILLIN AMIDASE"/>
    <property type="match status" value="1"/>
</dbReference>
<sequence length="666" mass="75869">MHKLLFTLLATGCFLSANHNYEVSIKRDIWGVPHIYGETNKDVAFGLAYAQAEDNLENMLFHIYLGRGELAKKYGRNLAISDFIVKAYDLPLRAKETLNQISPETLSVLEGFSAGINYWAESNNYKNKLLPIKPEDIIAGFAMQSVFMYGLDETIDEFFSADLPQSESRGSNAYAIDNTKSLDGSTMIMINSHQPLEGPVTWYEARLKSNEGWDIMGGIFPGSPFMFIGFTPNIAWGATVNKPDLVDFFKLEVNDDATKYRLNGEWKGFQLKELKIETKILNLFSFPIKREAKFTEHGLVLERSDGFYAVKFVGFENLKQTQQWLQMNLATNLDEWLKSFETQAIPSINFVYADNQNNIGYVHNNVTPKRFKGINWQDPVDGTNLQYIWNSYLQTNSSPKIINPSGGYVYSANQSPFFTASKKDNLAKSAFDAEIGFQENLTNRSVVLGSLLANDQFITEEDFIGFKFNNEYSKEFKLYNYIELIKESSNQNLEFQKSKKLLLSWDLKTNIENAAAPLGVCYLRDSWDNNKDFDLQKADEILLSCAEKFMKKNLQWGDVNKLVRGNKELAISGGPDILRAIYGIPYKSNKLKAVAGDGLVIFVKWDKHGKQTTKSIHQYGNSEDEKSPHYDDQMELFTQERFKETFFLTSELSNNLAAELNINVVR</sequence>
<dbReference type="InterPro" id="IPR029055">
    <property type="entry name" value="Ntn_hydrolases_N"/>
</dbReference>
<evidence type="ECO:0000256" key="5">
    <source>
        <dbReference type="PIRSR" id="PIRSR001227-1"/>
    </source>
</evidence>
<evidence type="ECO:0008006" key="9">
    <source>
        <dbReference type="Google" id="ProtNLM"/>
    </source>
</evidence>
<evidence type="ECO:0000256" key="2">
    <source>
        <dbReference type="ARBA" id="ARBA00022729"/>
    </source>
</evidence>
<keyword evidence="3" id="KW-0378">Hydrolase</keyword>
<comment type="similarity">
    <text evidence="1">Belongs to the peptidase S45 family.</text>
</comment>
<organism evidence="7 8">
    <name type="scientific">SAR86 cluster bacterium</name>
    <dbReference type="NCBI Taxonomy" id="2030880"/>
    <lineage>
        <taxon>Bacteria</taxon>
        <taxon>Pseudomonadati</taxon>
        <taxon>Pseudomonadota</taxon>
        <taxon>Gammaproteobacteria</taxon>
        <taxon>SAR86 cluster</taxon>
    </lineage>
</organism>
<dbReference type="InterPro" id="IPR043147">
    <property type="entry name" value="Penicillin_amidase_A-knob"/>
</dbReference>
<gene>
    <name evidence="7" type="ORF">DBW97_00755</name>
</gene>
<keyword evidence="6" id="KW-0106">Calcium</keyword>
<feature type="active site" description="Nucleophile" evidence="5">
    <location>
        <position position="171"/>
    </location>
</feature>
<dbReference type="SUPFAM" id="SSF56235">
    <property type="entry name" value="N-terminal nucleophile aminohydrolases (Ntn hydrolases)"/>
    <property type="match status" value="1"/>
</dbReference>
<name>A0A368BPN9_9GAMM</name>
<dbReference type="AlphaFoldDB" id="A0A368BPN9"/>
<feature type="binding site" evidence="6">
    <location>
        <position position="244"/>
    </location>
    <ligand>
        <name>Ca(2+)</name>
        <dbReference type="ChEBI" id="CHEBI:29108"/>
    </ligand>
</feature>
<dbReference type="InterPro" id="IPR002692">
    <property type="entry name" value="S45"/>
</dbReference>
<dbReference type="GO" id="GO:0046872">
    <property type="term" value="F:metal ion binding"/>
    <property type="evidence" value="ECO:0007669"/>
    <property type="project" value="UniProtKB-KW"/>
</dbReference>
<protein>
    <recommendedName>
        <fullName evidence="9">Acylase</fullName>
    </recommendedName>
</protein>
<dbReference type="Gene3D" id="1.10.439.10">
    <property type="entry name" value="Penicillin Amidohydrolase, domain 1"/>
    <property type="match status" value="1"/>
</dbReference>
<reference evidence="7 8" key="1">
    <citation type="journal article" date="2018" name="Microbiome">
        <title>Fine metagenomic profile of the Mediterranean stratified and mixed water columns revealed by assembly and recruitment.</title>
        <authorList>
            <person name="Haro-Moreno J.M."/>
            <person name="Lopez-Perez M."/>
            <person name="De La Torre J.R."/>
            <person name="Picazo A."/>
            <person name="Camacho A."/>
            <person name="Rodriguez-Valera F."/>
        </authorList>
    </citation>
    <scope>NUCLEOTIDE SEQUENCE [LARGE SCALE GENOMIC DNA]</scope>
    <source>
        <strain evidence="7">MED-G83</strain>
    </source>
</reference>
<evidence type="ECO:0000256" key="3">
    <source>
        <dbReference type="ARBA" id="ARBA00022801"/>
    </source>
</evidence>
<dbReference type="InterPro" id="IPR023343">
    <property type="entry name" value="Penicillin_amidase_dom1"/>
</dbReference>
<dbReference type="GO" id="GO:0016811">
    <property type="term" value="F:hydrolase activity, acting on carbon-nitrogen (but not peptide) bonds, in linear amides"/>
    <property type="evidence" value="ECO:0007669"/>
    <property type="project" value="InterPro"/>
</dbReference>
<evidence type="ECO:0000256" key="1">
    <source>
        <dbReference type="ARBA" id="ARBA00006586"/>
    </source>
</evidence>
<dbReference type="Gene3D" id="1.10.1400.10">
    <property type="match status" value="1"/>
</dbReference>
<feature type="binding site" evidence="6">
    <location>
        <position position="247"/>
    </location>
    <ligand>
        <name>Ca(2+)</name>
        <dbReference type="ChEBI" id="CHEBI:29108"/>
    </ligand>
</feature>
<dbReference type="EMBL" id="QOPD01000001">
    <property type="protein sequence ID" value="RCL39289.1"/>
    <property type="molecule type" value="Genomic_DNA"/>
</dbReference>
<keyword evidence="4" id="KW-0865">Zymogen</keyword>
<dbReference type="Gene3D" id="2.30.120.10">
    <property type="match status" value="1"/>
</dbReference>
<feature type="binding site" evidence="6">
    <location>
        <position position="424"/>
    </location>
    <ligand>
        <name>Ca(2+)</name>
        <dbReference type="ChEBI" id="CHEBI:29108"/>
    </ligand>
</feature>
<dbReference type="Gene3D" id="3.60.20.10">
    <property type="entry name" value="Glutamine Phosphoribosylpyrophosphate, subunit 1, domain 1"/>
    <property type="match status" value="1"/>
</dbReference>
<evidence type="ECO:0000313" key="7">
    <source>
        <dbReference type="EMBL" id="RCL39289.1"/>
    </source>
</evidence>